<name>A0ACC1DK95_9NEOP</name>
<sequence length="418" mass="46880">MQANEADSKNPKINGDDDSINFRPSQNFIYMKKYLKSKFVEESSASNSANSDSDSPSMSNEQQHNKEPANQQASEGQPPLPPNPPSPDTPVVIKTEKEDVEEYPCNPDTQEVAPNESATFNTNTQATAAENKDEEETMCRNFIRGTCERGATCIFVHKLILSQLKHVYRFCINFQNRSGCNRPHCKFVHATVFEQEHFFKTGVLPPHTMAHLKQENAAPPPSAEVTETQPAETSTVFHNQQPAPMQLAVMEQPKPESSAGVSVMDILAPAVAGKSPLKREWSEVDNNVESNRDHGDGMPVSKKCKECDLNEIRLQFSKKMCEFLQLSLKDVKKRMAILNRKYAKLITLLISLLNQKSSTGDTFLNPIAGKETMLISQLIRLMGSQQRLKMLHESRDSIADETFLMRLLLAVREAQSKK</sequence>
<protein>
    <submittedName>
        <fullName evidence="1">Uncharacterized protein</fullName>
    </submittedName>
</protein>
<evidence type="ECO:0000313" key="1">
    <source>
        <dbReference type="EMBL" id="KAJ0184093.1"/>
    </source>
</evidence>
<keyword evidence="2" id="KW-1185">Reference proteome</keyword>
<proteinExistence type="predicted"/>
<accession>A0ACC1DK95</accession>
<evidence type="ECO:0000313" key="2">
    <source>
        <dbReference type="Proteomes" id="UP000824533"/>
    </source>
</evidence>
<dbReference type="EMBL" id="CM034387">
    <property type="protein sequence ID" value="KAJ0184093.1"/>
    <property type="molecule type" value="Genomic_DNA"/>
</dbReference>
<comment type="caution">
    <text evidence="1">The sequence shown here is derived from an EMBL/GenBank/DDBJ whole genome shotgun (WGS) entry which is preliminary data.</text>
</comment>
<organism evidence="1 2">
    <name type="scientific">Dendrolimus kikuchii</name>
    <dbReference type="NCBI Taxonomy" id="765133"/>
    <lineage>
        <taxon>Eukaryota</taxon>
        <taxon>Metazoa</taxon>
        <taxon>Ecdysozoa</taxon>
        <taxon>Arthropoda</taxon>
        <taxon>Hexapoda</taxon>
        <taxon>Insecta</taxon>
        <taxon>Pterygota</taxon>
        <taxon>Neoptera</taxon>
        <taxon>Endopterygota</taxon>
        <taxon>Lepidoptera</taxon>
        <taxon>Glossata</taxon>
        <taxon>Ditrysia</taxon>
        <taxon>Bombycoidea</taxon>
        <taxon>Lasiocampidae</taxon>
        <taxon>Dendrolimus</taxon>
    </lineage>
</organism>
<dbReference type="Proteomes" id="UP000824533">
    <property type="component" value="Linkage Group LG01"/>
</dbReference>
<gene>
    <name evidence="1" type="ORF">K1T71_000516</name>
</gene>
<reference evidence="1 2" key="1">
    <citation type="journal article" date="2021" name="Front. Genet.">
        <title>Chromosome-Level Genome Assembly Reveals Significant Gene Expansion in the Toll and IMD Signaling Pathways of Dendrolimus kikuchii.</title>
        <authorList>
            <person name="Zhou J."/>
            <person name="Wu P."/>
            <person name="Xiong Z."/>
            <person name="Liu N."/>
            <person name="Zhao N."/>
            <person name="Ji M."/>
            <person name="Qiu Y."/>
            <person name="Yang B."/>
        </authorList>
    </citation>
    <scope>NUCLEOTIDE SEQUENCE [LARGE SCALE GENOMIC DNA]</scope>
    <source>
        <strain evidence="1">Ann1</strain>
    </source>
</reference>